<feature type="transmembrane region" description="Helical" evidence="8">
    <location>
        <begin position="163"/>
        <end position="185"/>
    </location>
</feature>
<keyword evidence="10" id="KW-1185">Reference proteome</keyword>
<name>A0A194AGS7_9BACT</name>
<evidence type="ECO:0000313" key="9">
    <source>
        <dbReference type="EMBL" id="GAU08286.1"/>
    </source>
</evidence>
<evidence type="ECO:0000313" key="10">
    <source>
        <dbReference type="Proteomes" id="UP000095200"/>
    </source>
</evidence>
<evidence type="ECO:0000256" key="7">
    <source>
        <dbReference type="ARBA" id="ARBA00023136"/>
    </source>
</evidence>
<comment type="subcellular location">
    <subcellularLocation>
        <location evidence="1 8">Cell membrane</location>
        <topology evidence="1 8">Multi-pass membrane protein</topology>
    </subcellularLocation>
</comment>
<reference evidence="10" key="1">
    <citation type="submission" date="2016-06" db="EMBL/GenBank/DDBJ databases">
        <title>Draft genome sequence of Desulfoplanes formicivorans strain Pf12B.</title>
        <authorList>
            <person name="Watanabe M."/>
            <person name="Kojima H."/>
            <person name="Fukui M."/>
        </authorList>
    </citation>
    <scope>NUCLEOTIDE SEQUENCE [LARGE SCALE GENOMIC DNA]</scope>
    <source>
        <strain evidence="10">Pf12B</strain>
    </source>
</reference>
<feature type="transmembrane region" description="Helical" evidence="8">
    <location>
        <begin position="69"/>
        <end position="91"/>
    </location>
</feature>
<feature type="transmembrane region" description="Helical" evidence="8">
    <location>
        <begin position="34"/>
        <end position="57"/>
    </location>
</feature>
<dbReference type="PANTHER" id="PTHR30269:SF37">
    <property type="entry name" value="MEMBRANE TRANSPORTER PROTEIN"/>
    <property type="match status" value="1"/>
</dbReference>
<dbReference type="EMBL" id="BDFE01000015">
    <property type="protein sequence ID" value="GAU08286.1"/>
    <property type="molecule type" value="Genomic_DNA"/>
</dbReference>
<gene>
    <name evidence="9" type="ORF">DPF_0989</name>
</gene>
<dbReference type="AlphaFoldDB" id="A0A194AGS7"/>
<evidence type="ECO:0000256" key="3">
    <source>
        <dbReference type="ARBA" id="ARBA00022448"/>
    </source>
</evidence>
<accession>A0A194AGS7</accession>
<dbReference type="Pfam" id="PF01925">
    <property type="entry name" value="TauE"/>
    <property type="match status" value="1"/>
</dbReference>
<evidence type="ECO:0000256" key="4">
    <source>
        <dbReference type="ARBA" id="ARBA00022475"/>
    </source>
</evidence>
<comment type="similarity">
    <text evidence="2 8">Belongs to the 4-toluene sulfonate uptake permease (TSUP) (TC 2.A.102) family.</text>
</comment>
<keyword evidence="4 8" id="KW-1003">Cell membrane</keyword>
<evidence type="ECO:0000256" key="8">
    <source>
        <dbReference type="RuleBase" id="RU363041"/>
    </source>
</evidence>
<sequence length="241" mass="25730">MELFFFCGVVFSAGFIQGMSGFGSNLILLPLLTLIFPIKTIIPLAGLFALCINSSLIMKLRRDIRLGPVLLMLSCSLPGIPCGVLILKVVAPQYLEIGLGIVLVLFTGYGLLFCFPQRETPWWWAMPAGFISGCLGGSLGTNGPPILVYTAIQPWSKNEVKSVLALFFLLSGIGVTSAQGFNGLLTPQVFALFRVGFFPLLAGIGLGVFAAGKMGETGYRKSVQFLVLVLGLSMLARGLSS</sequence>
<dbReference type="Proteomes" id="UP000095200">
    <property type="component" value="Unassembled WGS sequence"/>
</dbReference>
<evidence type="ECO:0000256" key="5">
    <source>
        <dbReference type="ARBA" id="ARBA00022692"/>
    </source>
</evidence>
<feature type="transmembrane region" description="Helical" evidence="8">
    <location>
        <begin position="191"/>
        <end position="211"/>
    </location>
</feature>
<dbReference type="InterPro" id="IPR052017">
    <property type="entry name" value="TSUP"/>
</dbReference>
<dbReference type="PANTHER" id="PTHR30269">
    <property type="entry name" value="TRANSMEMBRANE PROTEIN YFCA"/>
    <property type="match status" value="1"/>
</dbReference>
<protein>
    <recommendedName>
        <fullName evidence="8">Probable membrane transporter protein</fullName>
    </recommendedName>
</protein>
<dbReference type="GO" id="GO:0005886">
    <property type="term" value="C:plasma membrane"/>
    <property type="evidence" value="ECO:0007669"/>
    <property type="project" value="UniProtKB-SubCell"/>
</dbReference>
<dbReference type="RefSeq" id="WP_069857787.1">
    <property type="nucleotide sequence ID" value="NZ_BDFE01000015.1"/>
</dbReference>
<evidence type="ECO:0000256" key="6">
    <source>
        <dbReference type="ARBA" id="ARBA00022989"/>
    </source>
</evidence>
<feature type="transmembrane region" description="Helical" evidence="8">
    <location>
        <begin position="97"/>
        <end position="115"/>
    </location>
</feature>
<comment type="caution">
    <text evidence="9">The sequence shown here is derived from an EMBL/GenBank/DDBJ whole genome shotgun (WGS) entry which is preliminary data.</text>
</comment>
<dbReference type="InterPro" id="IPR002781">
    <property type="entry name" value="TM_pro_TauE-like"/>
</dbReference>
<keyword evidence="6 8" id="KW-1133">Transmembrane helix</keyword>
<evidence type="ECO:0000256" key="2">
    <source>
        <dbReference type="ARBA" id="ARBA00009142"/>
    </source>
</evidence>
<evidence type="ECO:0000256" key="1">
    <source>
        <dbReference type="ARBA" id="ARBA00004651"/>
    </source>
</evidence>
<dbReference type="OrthoDB" id="7843147at2"/>
<keyword evidence="5 8" id="KW-0812">Transmembrane</keyword>
<organism evidence="9 10">
    <name type="scientific">Desulfoplanes formicivorans</name>
    <dbReference type="NCBI Taxonomy" id="1592317"/>
    <lineage>
        <taxon>Bacteria</taxon>
        <taxon>Pseudomonadati</taxon>
        <taxon>Thermodesulfobacteriota</taxon>
        <taxon>Desulfovibrionia</taxon>
        <taxon>Desulfovibrionales</taxon>
        <taxon>Desulfoplanaceae</taxon>
        <taxon>Desulfoplanes</taxon>
    </lineage>
</organism>
<dbReference type="STRING" id="1592317.DPF_0989"/>
<feature type="transmembrane region" description="Helical" evidence="8">
    <location>
        <begin position="223"/>
        <end position="240"/>
    </location>
</feature>
<keyword evidence="7 8" id="KW-0472">Membrane</keyword>
<keyword evidence="3" id="KW-0813">Transport</keyword>
<proteinExistence type="inferred from homology"/>